<sequence length="127" mass="14358">MRTRIHFHDFSDAHTNFLLPFSLSSRIHLKMAAGNIHFHDLPDVILSNIFALLVDTRTRNARSLAFRKWLLLERSTRTSITLRGKVPDLFLIPTSFRAVTHLDLSLLSPWGQSPLDSSPNPVAAGML</sequence>
<proteinExistence type="predicted"/>
<dbReference type="Proteomes" id="UP000607653">
    <property type="component" value="Unassembled WGS sequence"/>
</dbReference>
<dbReference type="AlphaFoldDB" id="A0A822XL75"/>
<organism evidence="1 2">
    <name type="scientific">Nelumbo nucifera</name>
    <name type="common">Sacred lotus</name>
    <dbReference type="NCBI Taxonomy" id="4432"/>
    <lineage>
        <taxon>Eukaryota</taxon>
        <taxon>Viridiplantae</taxon>
        <taxon>Streptophyta</taxon>
        <taxon>Embryophyta</taxon>
        <taxon>Tracheophyta</taxon>
        <taxon>Spermatophyta</taxon>
        <taxon>Magnoliopsida</taxon>
        <taxon>Proteales</taxon>
        <taxon>Nelumbonaceae</taxon>
        <taxon>Nelumbo</taxon>
    </lineage>
</organism>
<gene>
    <name evidence="1" type="ORF">HUJ06_023827</name>
</gene>
<accession>A0A822XL75</accession>
<protein>
    <submittedName>
        <fullName evidence="1">Uncharacterized protein</fullName>
    </submittedName>
</protein>
<dbReference type="EMBL" id="DUZY01000001">
    <property type="protein sequence ID" value="DAD22364.1"/>
    <property type="molecule type" value="Genomic_DNA"/>
</dbReference>
<dbReference type="Gene3D" id="1.20.1280.50">
    <property type="match status" value="1"/>
</dbReference>
<name>A0A822XL75_NELNU</name>
<evidence type="ECO:0000313" key="1">
    <source>
        <dbReference type="EMBL" id="DAD22364.1"/>
    </source>
</evidence>
<reference evidence="1 2" key="1">
    <citation type="journal article" date="2020" name="Mol. Biol. Evol.">
        <title>Distinct Expression and Methylation Patterns for Genes with Different Fates following a Single Whole-Genome Duplication in Flowering Plants.</title>
        <authorList>
            <person name="Shi T."/>
            <person name="Rahmani R.S."/>
            <person name="Gugger P.F."/>
            <person name="Wang M."/>
            <person name="Li H."/>
            <person name="Zhang Y."/>
            <person name="Li Z."/>
            <person name="Wang Q."/>
            <person name="Van de Peer Y."/>
            <person name="Marchal K."/>
            <person name="Chen J."/>
        </authorList>
    </citation>
    <scope>NUCLEOTIDE SEQUENCE [LARGE SCALE GENOMIC DNA]</scope>
    <source>
        <tissue evidence="1">Leaf</tissue>
    </source>
</reference>
<comment type="caution">
    <text evidence="1">The sequence shown here is derived from an EMBL/GenBank/DDBJ whole genome shotgun (WGS) entry which is preliminary data.</text>
</comment>
<keyword evidence="2" id="KW-1185">Reference proteome</keyword>
<evidence type="ECO:0000313" key="2">
    <source>
        <dbReference type="Proteomes" id="UP000607653"/>
    </source>
</evidence>
<dbReference type="CDD" id="cd22159">
    <property type="entry name" value="F-box_AtTIR1-like"/>
    <property type="match status" value="1"/>
</dbReference>